<sequence length="226" mass="26251">MKEIHYRKPLAKAMEVASLTLKLIQGCQYKIHFIQFPYEIKDLQNEIAMCIQLLDRRVKLSVLRDIQVLLNLEAKLNDQTLRMSIRNFLVKKARVYSKGFEFKGTRLLLYRFKREYACAYSSDFQQHKDEQIRTIKEEFGGNDDEYDDVAALQRKMQNAGKPPNFHKHASRELRWENAFKKMSVGNFRGYPSCSVPAPPAFDAQAWVNTSGDPQKTVYGFGVTKEA</sequence>
<reference evidence="1" key="2">
    <citation type="submission" date="2022-01" db="EMBL/GenBank/DDBJ databases">
        <authorList>
            <person name="Yamashiro T."/>
            <person name="Shiraishi A."/>
            <person name="Satake H."/>
            <person name="Nakayama K."/>
        </authorList>
    </citation>
    <scope>NUCLEOTIDE SEQUENCE</scope>
</reference>
<dbReference type="EMBL" id="BQNB010020114">
    <property type="protein sequence ID" value="GJT92489.1"/>
    <property type="molecule type" value="Genomic_DNA"/>
</dbReference>
<keyword evidence="2" id="KW-1185">Reference proteome</keyword>
<accession>A0ABQ5HYK2</accession>
<dbReference type="Proteomes" id="UP001151760">
    <property type="component" value="Unassembled WGS sequence"/>
</dbReference>
<comment type="caution">
    <text evidence="1">The sequence shown here is derived from an EMBL/GenBank/DDBJ whole genome shotgun (WGS) entry which is preliminary data.</text>
</comment>
<gene>
    <name evidence="1" type="ORF">Tco_1081334</name>
</gene>
<name>A0ABQ5HYK2_9ASTR</name>
<dbReference type="PANTHER" id="PTHR36071">
    <property type="entry name" value="DNA DOUBLE-STRAND BREAK REPAIR PROTEIN"/>
    <property type="match status" value="1"/>
</dbReference>
<proteinExistence type="predicted"/>
<dbReference type="PANTHER" id="PTHR36071:SF1">
    <property type="entry name" value="DNA DOUBLE-STRAND BREAK REPAIR PROTEIN"/>
    <property type="match status" value="1"/>
</dbReference>
<evidence type="ECO:0000313" key="2">
    <source>
        <dbReference type="Proteomes" id="UP001151760"/>
    </source>
</evidence>
<organism evidence="1 2">
    <name type="scientific">Tanacetum coccineum</name>
    <dbReference type="NCBI Taxonomy" id="301880"/>
    <lineage>
        <taxon>Eukaryota</taxon>
        <taxon>Viridiplantae</taxon>
        <taxon>Streptophyta</taxon>
        <taxon>Embryophyta</taxon>
        <taxon>Tracheophyta</taxon>
        <taxon>Spermatophyta</taxon>
        <taxon>Magnoliopsida</taxon>
        <taxon>eudicotyledons</taxon>
        <taxon>Gunneridae</taxon>
        <taxon>Pentapetalae</taxon>
        <taxon>asterids</taxon>
        <taxon>campanulids</taxon>
        <taxon>Asterales</taxon>
        <taxon>Asteraceae</taxon>
        <taxon>Asteroideae</taxon>
        <taxon>Anthemideae</taxon>
        <taxon>Anthemidinae</taxon>
        <taxon>Tanacetum</taxon>
    </lineage>
</organism>
<protein>
    <submittedName>
        <fullName evidence="1">Uncharacterized protein</fullName>
    </submittedName>
</protein>
<reference evidence="1" key="1">
    <citation type="journal article" date="2022" name="Int. J. Mol. Sci.">
        <title>Draft Genome of Tanacetum Coccineum: Genomic Comparison of Closely Related Tanacetum-Family Plants.</title>
        <authorList>
            <person name="Yamashiro T."/>
            <person name="Shiraishi A."/>
            <person name="Nakayama K."/>
            <person name="Satake H."/>
        </authorList>
    </citation>
    <scope>NUCLEOTIDE SEQUENCE</scope>
</reference>
<evidence type="ECO:0000313" key="1">
    <source>
        <dbReference type="EMBL" id="GJT92489.1"/>
    </source>
</evidence>